<proteinExistence type="predicted"/>
<feature type="transmembrane region" description="Helical" evidence="1">
    <location>
        <begin position="53"/>
        <end position="74"/>
    </location>
</feature>
<sequence>MALSPYKKSLVIVLLLIIMMGITVSSAMADNIDIGSGITEVSNKAVSEKLLDIFKKAAYIFSAFAALCLLGVAGKFMVSKGDERKTAEAKTWFQWVTIGLIIVALGLVFLGFIAWLVKT</sequence>
<dbReference type="InterPro" id="IPR043993">
    <property type="entry name" value="T4SS_pilin"/>
</dbReference>
<evidence type="ECO:0000313" key="3">
    <source>
        <dbReference type="Proteomes" id="UP000009234"/>
    </source>
</evidence>
<evidence type="ECO:0000256" key="1">
    <source>
        <dbReference type="SAM" id="Phobius"/>
    </source>
</evidence>
<dbReference type="STRING" id="696281.Desru_3794"/>
<dbReference type="Proteomes" id="UP000009234">
    <property type="component" value="Chromosome"/>
</dbReference>
<dbReference type="KEGG" id="dru:Desru_3794"/>
<protein>
    <submittedName>
        <fullName evidence="2">Uncharacterized protein</fullName>
    </submittedName>
</protein>
<keyword evidence="1" id="KW-1133">Transmembrane helix</keyword>
<gene>
    <name evidence="2" type="ordered locus">Desru_3794</name>
</gene>
<keyword evidence="1" id="KW-0812">Transmembrane</keyword>
<organism evidence="2 3">
    <name type="scientific">Desulforamulus ruminis (strain ATCC 23193 / DSM 2154 / NCIMB 8452 / DL)</name>
    <name type="common">Desulfotomaculum ruminis</name>
    <dbReference type="NCBI Taxonomy" id="696281"/>
    <lineage>
        <taxon>Bacteria</taxon>
        <taxon>Bacillati</taxon>
        <taxon>Bacillota</taxon>
        <taxon>Clostridia</taxon>
        <taxon>Eubacteriales</taxon>
        <taxon>Peptococcaceae</taxon>
        <taxon>Desulforamulus</taxon>
    </lineage>
</organism>
<reference evidence="3" key="1">
    <citation type="submission" date="2011-05" db="EMBL/GenBank/DDBJ databases">
        <title>Complete sequence of Desulfotomaculum ruminis DSM 2154.</title>
        <authorList>
            <person name="Lucas S."/>
            <person name="Copeland A."/>
            <person name="Lapidus A."/>
            <person name="Cheng J.-F."/>
            <person name="Goodwin L."/>
            <person name="Pitluck S."/>
            <person name="Lu M."/>
            <person name="Detter J.C."/>
            <person name="Han C."/>
            <person name="Tapia R."/>
            <person name="Land M."/>
            <person name="Hauser L."/>
            <person name="Kyrpides N."/>
            <person name="Ivanova N."/>
            <person name="Mikhailova N."/>
            <person name="Pagani I."/>
            <person name="Stams A.J.M."/>
            <person name="Plugge C.M."/>
            <person name="Muyzer G."/>
            <person name="Kuever J."/>
            <person name="Parshina S.N."/>
            <person name="Ivanova A.E."/>
            <person name="Nazina T.N."/>
            <person name="Brambilla E."/>
            <person name="Spring S."/>
            <person name="Klenk H.-P."/>
            <person name="Woyke T."/>
        </authorList>
    </citation>
    <scope>NUCLEOTIDE SEQUENCE [LARGE SCALE GENOMIC DNA]</scope>
    <source>
        <strain evidence="3">ATCC 23193 / DSM 2154 / NCIB 8452 / DL</strain>
    </source>
</reference>
<feature type="transmembrane region" description="Helical" evidence="1">
    <location>
        <begin position="95"/>
        <end position="117"/>
    </location>
</feature>
<dbReference type="EMBL" id="CP002780">
    <property type="protein sequence ID" value="AEG61994.1"/>
    <property type="molecule type" value="Genomic_DNA"/>
</dbReference>
<dbReference type="HOGENOM" id="CLU_2057624_0_0_9"/>
<name>F6DQ50_DESRL</name>
<evidence type="ECO:0000313" key="2">
    <source>
        <dbReference type="EMBL" id="AEG61994.1"/>
    </source>
</evidence>
<reference evidence="2 3" key="2">
    <citation type="journal article" date="2012" name="Stand. Genomic Sci.">
        <title>Complete genome sequence of the sulfate-reducing firmicute Desulfotomaculum ruminis type strain (DL(T)).</title>
        <authorList>
            <person name="Spring S."/>
            <person name="Visser M."/>
            <person name="Lu M."/>
            <person name="Copeland A."/>
            <person name="Lapidus A."/>
            <person name="Lucas S."/>
            <person name="Cheng J.F."/>
            <person name="Han C."/>
            <person name="Tapia R."/>
            <person name="Goodwin L.A."/>
            <person name="Pitluck S."/>
            <person name="Ivanova N."/>
            <person name="Land M."/>
            <person name="Hauser L."/>
            <person name="Larimer F."/>
            <person name="Rohde M."/>
            <person name="Goker M."/>
            <person name="Detter J.C."/>
            <person name="Kyrpides N.C."/>
            <person name="Woyke T."/>
            <person name="Schaap P.J."/>
            <person name="Plugge C.M."/>
            <person name="Muyzer G."/>
            <person name="Kuever J."/>
            <person name="Pereira I.A."/>
            <person name="Parshina S.N."/>
            <person name="Bernier-Latmani R."/>
            <person name="Stams A.J."/>
            <person name="Klenk H.P."/>
        </authorList>
    </citation>
    <scope>NUCLEOTIDE SEQUENCE [LARGE SCALE GENOMIC DNA]</scope>
    <source>
        <strain evidence="3">ATCC 23193 / DSM 2154 / NCIB 8452 / DL</strain>
    </source>
</reference>
<dbReference type="AlphaFoldDB" id="F6DQ50"/>
<dbReference type="Pfam" id="PF18895">
    <property type="entry name" value="T4SS_pilin"/>
    <property type="match status" value="1"/>
</dbReference>
<keyword evidence="3" id="KW-1185">Reference proteome</keyword>
<accession>F6DQ50</accession>
<dbReference type="RefSeq" id="WP_013843739.1">
    <property type="nucleotide sequence ID" value="NC_015589.1"/>
</dbReference>
<keyword evidence="1" id="KW-0472">Membrane</keyword>